<dbReference type="CDD" id="cd17546">
    <property type="entry name" value="REC_hyHK_CKI1_RcsC-like"/>
    <property type="match status" value="1"/>
</dbReference>
<dbReference type="SMART" id="SM00448">
    <property type="entry name" value="REC"/>
    <property type="match status" value="1"/>
</dbReference>
<dbReference type="EC" id="2.7.13.3" evidence="4"/>
<dbReference type="InterPro" id="IPR011110">
    <property type="entry name" value="Reg_prop"/>
</dbReference>
<dbReference type="InterPro" id="IPR036097">
    <property type="entry name" value="HisK_dim/P_sf"/>
</dbReference>
<dbReference type="SUPFAM" id="SSF47384">
    <property type="entry name" value="Homodimeric domain of signal transducing histidine kinase"/>
    <property type="match status" value="1"/>
</dbReference>
<dbReference type="Gene3D" id="3.40.50.2300">
    <property type="match status" value="1"/>
</dbReference>
<dbReference type="Pfam" id="PF00072">
    <property type="entry name" value="Response_reg"/>
    <property type="match status" value="1"/>
</dbReference>
<protein>
    <recommendedName>
        <fullName evidence="16">Circadian input-output histidine kinase CikA</fullName>
        <ecNumber evidence="4">2.7.13.3</ecNumber>
    </recommendedName>
    <alternativeName>
        <fullName evidence="5">Stage 0 sporulation protein A homolog</fullName>
    </alternativeName>
</protein>
<comment type="catalytic activity">
    <reaction evidence="1">
        <text>ATP + protein L-histidine = ADP + protein N-phospho-L-histidine.</text>
        <dbReference type="EC" id="2.7.13.3"/>
    </reaction>
</comment>
<comment type="function">
    <text evidence="15">May play the central regulatory role in sporulation. It may be an element of the effector pathway responsible for the activation of sporulation genes in response to nutritional stress. Spo0A may act in concert with spo0H (a sigma factor) to control the expression of some genes that are critical to the sporulation process.</text>
</comment>
<reference evidence="23" key="1">
    <citation type="submission" date="2016-10" db="EMBL/GenBank/DDBJ databases">
        <authorList>
            <person name="Varghese N."/>
            <person name="Submissions S."/>
        </authorList>
    </citation>
    <scope>NUCLEOTIDE SEQUENCE [LARGE SCALE GENOMIC DNA]</scope>
    <source>
        <strain evidence="23">M83</strain>
    </source>
</reference>
<keyword evidence="6" id="KW-1003">Cell membrane</keyword>
<evidence type="ECO:0000256" key="15">
    <source>
        <dbReference type="ARBA" id="ARBA00024867"/>
    </source>
</evidence>
<evidence type="ECO:0000256" key="6">
    <source>
        <dbReference type="ARBA" id="ARBA00022475"/>
    </source>
</evidence>
<name>A0A1G9TL93_9FIRM</name>
<keyword evidence="14 19" id="KW-0472">Membrane</keyword>
<evidence type="ECO:0000256" key="2">
    <source>
        <dbReference type="ARBA" id="ARBA00004651"/>
    </source>
</evidence>
<keyword evidence="9" id="KW-0547">Nucleotide-binding</keyword>
<dbReference type="Gene3D" id="2.130.10.10">
    <property type="entry name" value="YVTN repeat-like/Quinoprotein amine dehydrogenase"/>
    <property type="match status" value="3"/>
</dbReference>
<dbReference type="CDD" id="cd00082">
    <property type="entry name" value="HisKA"/>
    <property type="match status" value="1"/>
</dbReference>
<dbReference type="PROSITE" id="PS50109">
    <property type="entry name" value="HIS_KIN"/>
    <property type="match status" value="1"/>
</dbReference>
<keyword evidence="10 22" id="KW-0418">Kinase</keyword>
<evidence type="ECO:0000256" key="11">
    <source>
        <dbReference type="ARBA" id="ARBA00022840"/>
    </source>
</evidence>
<dbReference type="OrthoDB" id="176203at2"/>
<dbReference type="InterPro" id="IPR004358">
    <property type="entry name" value="Sig_transdc_His_kin-like_C"/>
</dbReference>
<evidence type="ECO:0000256" key="9">
    <source>
        <dbReference type="ARBA" id="ARBA00022741"/>
    </source>
</evidence>
<dbReference type="SUPFAM" id="SSF63829">
    <property type="entry name" value="Calcium-dependent phosphotriesterase"/>
    <property type="match status" value="2"/>
</dbReference>
<feature type="modified residue" description="4-aspartylphosphate" evidence="17">
    <location>
        <position position="1377"/>
    </location>
</feature>
<proteinExistence type="inferred from homology"/>
<keyword evidence="13" id="KW-0902">Two-component regulatory system</keyword>
<evidence type="ECO:0000256" key="10">
    <source>
        <dbReference type="ARBA" id="ARBA00022777"/>
    </source>
</evidence>
<keyword evidence="23" id="KW-1185">Reference proteome</keyword>
<evidence type="ECO:0000256" key="1">
    <source>
        <dbReference type="ARBA" id="ARBA00000085"/>
    </source>
</evidence>
<evidence type="ECO:0000256" key="13">
    <source>
        <dbReference type="ARBA" id="ARBA00023012"/>
    </source>
</evidence>
<dbReference type="InterPro" id="IPR003594">
    <property type="entry name" value="HATPase_dom"/>
</dbReference>
<dbReference type="SUPFAM" id="SSF47226">
    <property type="entry name" value="Histidine-containing phosphotransfer domain, HPT domain"/>
    <property type="match status" value="1"/>
</dbReference>
<dbReference type="CDD" id="cd16922">
    <property type="entry name" value="HATPase_EvgS-ArcB-TorS-like"/>
    <property type="match status" value="1"/>
</dbReference>
<dbReference type="Proteomes" id="UP000187651">
    <property type="component" value="Unassembled WGS sequence"/>
</dbReference>
<evidence type="ECO:0000256" key="16">
    <source>
        <dbReference type="ARBA" id="ARBA00074306"/>
    </source>
</evidence>
<dbReference type="GO" id="GO:0005886">
    <property type="term" value="C:plasma membrane"/>
    <property type="evidence" value="ECO:0007669"/>
    <property type="project" value="UniProtKB-SubCell"/>
</dbReference>
<evidence type="ECO:0000256" key="3">
    <source>
        <dbReference type="ARBA" id="ARBA00006402"/>
    </source>
</evidence>
<dbReference type="Gene3D" id="3.30.565.10">
    <property type="entry name" value="Histidine kinase-like ATPase, C-terminal domain"/>
    <property type="match status" value="1"/>
</dbReference>
<feature type="transmembrane region" description="Helical" evidence="19">
    <location>
        <begin position="1020"/>
        <end position="1042"/>
    </location>
</feature>
<evidence type="ECO:0000313" key="23">
    <source>
        <dbReference type="Proteomes" id="UP000187651"/>
    </source>
</evidence>
<evidence type="ECO:0000256" key="7">
    <source>
        <dbReference type="ARBA" id="ARBA00022553"/>
    </source>
</evidence>
<dbReference type="SUPFAM" id="SSF52172">
    <property type="entry name" value="CheY-like"/>
    <property type="match status" value="1"/>
</dbReference>
<evidence type="ECO:0000313" key="22">
    <source>
        <dbReference type="EMBL" id="SDM48471.1"/>
    </source>
</evidence>
<dbReference type="Gene3D" id="1.10.287.130">
    <property type="match status" value="1"/>
</dbReference>
<keyword evidence="12 19" id="KW-1133">Transmembrane helix</keyword>
<dbReference type="InterPro" id="IPR036641">
    <property type="entry name" value="HPT_dom_sf"/>
</dbReference>
<dbReference type="PROSITE" id="PS50110">
    <property type="entry name" value="RESPONSE_REGULATORY"/>
    <property type="match status" value="1"/>
</dbReference>
<comment type="subcellular location">
    <subcellularLocation>
        <location evidence="2">Cell membrane</location>
        <topology evidence="2">Multi-pass membrane protein</topology>
    </subcellularLocation>
</comment>
<feature type="transmembrane region" description="Helical" evidence="19">
    <location>
        <begin position="100"/>
        <end position="122"/>
    </location>
</feature>
<keyword evidence="7 17" id="KW-0597">Phosphoprotein</keyword>
<dbReference type="SMART" id="SM00388">
    <property type="entry name" value="HisKA"/>
    <property type="match status" value="1"/>
</dbReference>
<dbReference type="SMART" id="SM00387">
    <property type="entry name" value="HATPase_c"/>
    <property type="match status" value="1"/>
</dbReference>
<dbReference type="Gene3D" id="1.20.120.160">
    <property type="entry name" value="HPT domain"/>
    <property type="match status" value="1"/>
</dbReference>
<feature type="domain" description="Response regulatory" evidence="21">
    <location>
        <begin position="1328"/>
        <end position="1444"/>
    </location>
</feature>
<evidence type="ECO:0000256" key="12">
    <source>
        <dbReference type="ARBA" id="ARBA00022989"/>
    </source>
</evidence>
<dbReference type="InterPro" id="IPR011006">
    <property type="entry name" value="CheY-like_superfamily"/>
</dbReference>
<dbReference type="GO" id="GO:0005524">
    <property type="term" value="F:ATP binding"/>
    <property type="evidence" value="ECO:0007669"/>
    <property type="project" value="UniProtKB-KW"/>
</dbReference>
<evidence type="ECO:0000256" key="18">
    <source>
        <dbReference type="SAM" id="Coils"/>
    </source>
</evidence>
<evidence type="ECO:0000256" key="17">
    <source>
        <dbReference type="PROSITE-ProRule" id="PRU00169"/>
    </source>
</evidence>
<evidence type="ECO:0000256" key="4">
    <source>
        <dbReference type="ARBA" id="ARBA00012438"/>
    </source>
</evidence>
<dbReference type="InterPro" id="IPR005467">
    <property type="entry name" value="His_kinase_dom"/>
</dbReference>
<dbReference type="InterPro" id="IPR003661">
    <property type="entry name" value="HisK_dim/P_dom"/>
</dbReference>
<evidence type="ECO:0000256" key="14">
    <source>
        <dbReference type="ARBA" id="ARBA00023136"/>
    </source>
</evidence>
<dbReference type="Pfam" id="PF07494">
    <property type="entry name" value="Reg_prop"/>
    <property type="match status" value="1"/>
</dbReference>
<dbReference type="PANTHER" id="PTHR45339">
    <property type="entry name" value="HYBRID SIGNAL TRANSDUCTION HISTIDINE KINASE J"/>
    <property type="match status" value="1"/>
</dbReference>
<evidence type="ECO:0000259" key="21">
    <source>
        <dbReference type="PROSITE" id="PS50110"/>
    </source>
</evidence>
<dbReference type="PRINTS" id="PR00344">
    <property type="entry name" value="BCTRLSENSOR"/>
</dbReference>
<evidence type="ECO:0000256" key="5">
    <source>
        <dbReference type="ARBA" id="ARBA00018672"/>
    </source>
</evidence>
<dbReference type="Pfam" id="PF02518">
    <property type="entry name" value="HATPase_c"/>
    <property type="match status" value="1"/>
</dbReference>
<feature type="domain" description="Histidine kinase" evidence="20">
    <location>
        <begin position="1077"/>
        <end position="1297"/>
    </location>
</feature>
<dbReference type="Pfam" id="PF00512">
    <property type="entry name" value="HisKA"/>
    <property type="match status" value="1"/>
</dbReference>
<organism evidence="22 23">
    <name type="scientific">Lachnospira pectinoschiza</name>
    <dbReference type="NCBI Taxonomy" id="28052"/>
    <lineage>
        <taxon>Bacteria</taxon>
        <taxon>Bacillati</taxon>
        <taxon>Bacillota</taxon>
        <taxon>Clostridia</taxon>
        <taxon>Lachnospirales</taxon>
        <taxon>Lachnospiraceae</taxon>
        <taxon>Lachnospira</taxon>
    </lineage>
</organism>
<gene>
    <name evidence="22" type="ORF">SAMN05216544_0400</name>
</gene>
<comment type="similarity">
    <text evidence="3">In the N-terminal section; belongs to the phytochrome family.</text>
</comment>
<accession>A0A1G9TL93</accession>
<feature type="transmembrane region" description="Helical" evidence="19">
    <location>
        <begin position="226"/>
        <end position="246"/>
    </location>
</feature>
<dbReference type="Gene3D" id="1.10.1760.20">
    <property type="match status" value="1"/>
</dbReference>
<keyword evidence="8 19" id="KW-0812">Transmembrane</keyword>
<dbReference type="GO" id="GO:0000155">
    <property type="term" value="F:phosphorelay sensor kinase activity"/>
    <property type="evidence" value="ECO:0007669"/>
    <property type="project" value="InterPro"/>
</dbReference>
<dbReference type="RefSeq" id="WP_074520688.1">
    <property type="nucleotide sequence ID" value="NZ_FNHZ01000001.1"/>
</dbReference>
<keyword evidence="11" id="KW-0067">ATP-binding</keyword>
<dbReference type="SUPFAM" id="SSF55874">
    <property type="entry name" value="ATPase domain of HSP90 chaperone/DNA topoisomerase II/histidine kinase"/>
    <property type="match status" value="1"/>
</dbReference>
<dbReference type="InterPro" id="IPR036890">
    <property type="entry name" value="HATPase_C_sf"/>
</dbReference>
<feature type="coiled-coil region" evidence="18">
    <location>
        <begin position="1047"/>
        <end position="1077"/>
    </location>
</feature>
<keyword evidence="18" id="KW-0175">Coiled coil</keyword>
<feature type="transmembrane region" description="Helical" evidence="19">
    <location>
        <begin position="75"/>
        <end position="93"/>
    </location>
</feature>
<dbReference type="InterPro" id="IPR001789">
    <property type="entry name" value="Sig_transdc_resp-reg_receiver"/>
</dbReference>
<dbReference type="FunFam" id="3.30.565.10:FF:000010">
    <property type="entry name" value="Sensor histidine kinase RcsC"/>
    <property type="match status" value="1"/>
</dbReference>
<feature type="transmembrane region" description="Helical" evidence="19">
    <location>
        <begin position="12"/>
        <end position="30"/>
    </location>
</feature>
<dbReference type="PANTHER" id="PTHR45339:SF1">
    <property type="entry name" value="HYBRID SIGNAL TRANSDUCTION HISTIDINE KINASE J"/>
    <property type="match status" value="1"/>
</dbReference>
<keyword evidence="10 22" id="KW-0808">Transferase</keyword>
<feature type="transmembrane region" description="Helical" evidence="19">
    <location>
        <begin position="42"/>
        <end position="69"/>
    </location>
</feature>
<dbReference type="EMBL" id="FNHZ01000001">
    <property type="protein sequence ID" value="SDM48471.1"/>
    <property type="molecule type" value="Genomic_DNA"/>
</dbReference>
<evidence type="ECO:0000259" key="20">
    <source>
        <dbReference type="PROSITE" id="PS50109"/>
    </source>
</evidence>
<dbReference type="InterPro" id="IPR015943">
    <property type="entry name" value="WD40/YVTN_repeat-like_dom_sf"/>
</dbReference>
<sequence length="1694" mass="188136">MNNYKFHFNKYSASMIFIGFVLNCMGRIIASNMNLPFYMDAYGTYLVSLTLGPIAGAISGVAMNLVFALSIPTDALYSIVSIGSAFCVGKMLYGREKTNYFFAVIVTGLAASFVTILFSTPINVILKDGMTGNIWGDALVEMLSFSINVKVICCICGEAMVNVPDKFLTLMLMVTAVEAFRKEGIFLNLGQDEEFLLENAKRKEAYRRKYELKRYERAQRKKKKRLSAILIFILAGSAALSSLASADSSVSGALANSDSAINTLTIDSALDSSSTSNLNTDFNISYTGVIYGLENGLNTSQINDIVQTSDGYIYVGTYAGLYRYDGVEFEFMDIDTKISNVKKLMVDRLDRLWIATNDSGVICYNYETGDKYYFSTEEGLCSDSIRDICDDGNGNIFISTASYISKISLMAYKSNLANYVVDQFEITNYDALSEISYTDSICAYGEEQICGVNKDGQVFALDHGNIVTIYSPTGKDYSYTSIEYSTDEDCFYIGTSSNLIEKAKLENGNFICYESIDIGDISNINYINYSSNFEGCFISAENGLAYLSTSNELENLTRSDFNASIRNMLVDVQGNVWFTSSMHGVLKLSLNPFVNAISTKNTDVGSVNSVIADGEYLYLATDSGILTVDSKGEIVENEAFKIFEGIRVRNIFKDSNKNLWISNNGSDGLVLIKADGSVRTYNSSNSEILGEHFRFCMELTDGRILAASDLGVNFIENYEVTTTLGKKDGIEVTKILSALEETIGDEVTGEPESRIYIGTDGAGVYEIRNDHIVNHFSKEEGLESQIVLKIVNCSEGRLYVASNDIYYHSDAGEITRLDNFPYTNNYDVYIDSNHMAYVSASTGMYVLEEKDLLANEESYGFTLLDYKRGLDTSLVANSFNYHKNSKLYICCSDGVRILDLDSYGDMDTHFSITISEFTQGNEAIKLTNGLYNIPAGRGQISITPCILNYTVSDPLVYIELEGIDEEGVYYRQSGLETLNYDRLPYGLHKLRIRVLSDSLSTSYKESVFLLYKNAKMYEHLYFRIYLAAVVILLVAILVWIIAKMGNMAVINRQYNEIREAKEEAENANKTKSRFLAQMSHEIRTPINAILGMDEMILRESNEADIRGYANDIYSASNTLLSLINDILDSSKLDSGKMEIAPIEYELAGLLHELVNMISWKAQAKDLNFIVQANPDLPKVLLGDDVRIRQVITNILSNAVKYTDAGSIWLRVDGTSLGDKVMLHVEVEDTGIGIKEENISKLFDEFERFDIGRNRSVEGTGLGMNITIKLLDLMGSKLEVSSIYGKGSKFSFDLAQPIINHDPMGDIRTTTNVDKKANKEKLFVAPNAKLLVVDDNAMNRKVFKSLLKRSQIQISEAASGEESITMAKSETFDIIFMDHMMPGMDGLEAMLEIRKLPNGKETPIFALTANAMAGAKEEYMQKGFDGFLSKPINIDKLMKALIDKIPESKLYYLSDEEAEKIYSGAAGTAATDPSGAAATGPAAAQAPDFLEELPAVEGLDWDYAYMHLPEKEMLEESLESFAELINVQAQKLNEFYDELMSADNTASAEATKNYRIQVHAMKSAAAIIGIVPLAGMAKILEFAAKDGKIAIIEGMHNIFINEWLSYSDKLSAFAKPVEAGEKEAGDKQMLETMLNMLNQAMESLDIDTADEIMLKVKDYSFGEEIDALMPELNTAVKDLDETKVQEIAEKMREFL</sequence>
<evidence type="ECO:0000256" key="8">
    <source>
        <dbReference type="ARBA" id="ARBA00022692"/>
    </source>
</evidence>
<evidence type="ECO:0000256" key="19">
    <source>
        <dbReference type="SAM" id="Phobius"/>
    </source>
</evidence>